<dbReference type="InterPro" id="IPR014026">
    <property type="entry name" value="UDP-Glc/GDP-Man_DH_dimer"/>
</dbReference>
<evidence type="ECO:0000256" key="1">
    <source>
        <dbReference type="ARBA" id="ARBA00006601"/>
    </source>
</evidence>
<sequence length="423" mass="44715">MCVHGLGYVGLPTAAAFAASGHEVVGYDVDETLRAQLAAGEVHVDEPELEDLVHRALDGGTLTISDEVVPADFHLVCVPTPFDEETTDADLSAVRAAGTSIADVLEHGDTVVLESTVPPRTTTDVFGPILEESGLGAGEEFHLAYAPETVLPGNVVTELLENDRIVGGVDADATDAAASLYDGIVDGEIHRTHSPTVAEFVKLVQNTYRDVNVALANELATIAADYGVDSRETIALANNHPRVDVLQPGPGVGGHCLPIDPWFLGADSDRLDLIERARAINEGMVAYVGDLLEAGLGSLEGAKIAVLGVAYKGNVGDPRKSPGLALARHLQERTETTGSEPRSPVEVALHDPYVTDQTIDLESLESALDAADGVAIVTDHDEYERLTPADFDDEPSGPPVVVDSRAILDTDRFEDAGYPVRTI</sequence>
<dbReference type="Gene3D" id="3.40.50.720">
    <property type="entry name" value="NAD(P)-binding Rossmann-like Domain"/>
    <property type="match status" value="2"/>
</dbReference>
<dbReference type="Pfam" id="PF03720">
    <property type="entry name" value="UDPG_MGDP_dh_C"/>
    <property type="match status" value="1"/>
</dbReference>
<dbReference type="Pfam" id="PF00984">
    <property type="entry name" value="UDPG_MGDP_dh"/>
    <property type="match status" value="1"/>
</dbReference>
<dbReference type="GO" id="GO:0089714">
    <property type="term" value="F:UDP-N-acetyl-D-mannosamine dehydrogenase activity"/>
    <property type="evidence" value="ECO:0007669"/>
    <property type="project" value="UniProtKB-EC"/>
</dbReference>
<evidence type="ECO:0000256" key="7">
    <source>
        <dbReference type="ARBA" id="ARBA00049130"/>
    </source>
</evidence>
<dbReference type="AlphaFoldDB" id="A0A2Z2HWN9"/>
<dbReference type="GO" id="GO:0000271">
    <property type="term" value="P:polysaccharide biosynthetic process"/>
    <property type="evidence" value="ECO:0007669"/>
    <property type="project" value="InterPro"/>
</dbReference>
<evidence type="ECO:0000259" key="9">
    <source>
        <dbReference type="SMART" id="SM00984"/>
    </source>
</evidence>
<evidence type="ECO:0000256" key="5">
    <source>
        <dbReference type="ARBA" id="ARBA00023027"/>
    </source>
</evidence>
<evidence type="ECO:0000256" key="8">
    <source>
        <dbReference type="PIRNR" id="PIRNR000124"/>
    </source>
</evidence>
<name>A0A2Z2HWN9_9EURY</name>
<gene>
    <name evidence="10" type="ORF">B1756_09715</name>
</gene>
<dbReference type="EMBL" id="CP019893">
    <property type="protein sequence ID" value="ARS91779.1"/>
    <property type="molecule type" value="Genomic_DNA"/>
</dbReference>
<comment type="catalytic activity">
    <reaction evidence="7">
        <text>UDP-N-acetyl-alpha-D-mannosamine + 2 NAD(+) + H2O = UDP-N-acetyl-alpha-D-mannosaminouronate + 2 NADH + 3 H(+)</text>
        <dbReference type="Rhea" id="RHEA:25780"/>
        <dbReference type="ChEBI" id="CHEBI:15377"/>
        <dbReference type="ChEBI" id="CHEBI:15378"/>
        <dbReference type="ChEBI" id="CHEBI:57540"/>
        <dbReference type="ChEBI" id="CHEBI:57945"/>
        <dbReference type="ChEBI" id="CHEBI:68623"/>
        <dbReference type="ChEBI" id="CHEBI:70731"/>
        <dbReference type="EC" id="1.1.1.336"/>
    </reaction>
</comment>
<dbReference type="InterPro" id="IPR036291">
    <property type="entry name" value="NAD(P)-bd_dom_sf"/>
</dbReference>
<dbReference type="SUPFAM" id="SSF48179">
    <property type="entry name" value="6-phosphogluconate dehydrogenase C-terminal domain-like"/>
    <property type="match status" value="1"/>
</dbReference>
<accession>A0A2Z2HWN9</accession>
<dbReference type="InterPro" id="IPR014027">
    <property type="entry name" value="UDP-Glc/GDP-Man_DH_C"/>
</dbReference>
<dbReference type="InterPro" id="IPR017476">
    <property type="entry name" value="UDP-Glc/GDP-Man"/>
</dbReference>
<dbReference type="PIRSF" id="PIRSF000124">
    <property type="entry name" value="UDPglc_GDPman_dh"/>
    <property type="match status" value="1"/>
</dbReference>
<evidence type="ECO:0000313" key="10">
    <source>
        <dbReference type="EMBL" id="ARS91779.1"/>
    </source>
</evidence>
<dbReference type="KEGG" id="naj:B1756_09715"/>
<dbReference type="Pfam" id="PF03721">
    <property type="entry name" value="UDPG_MGDP_dh_N"/>
    <property type="match status" value="1"/>
</dbReference>
<evidence type="ECO:0000256" key="6">
    <source>
        <dbReference type="ARBA" id="ARBA00030172"/>
    </source>
</evidence>
<dbReference type="PIRSF" id="PIRSF500136">
    <property type="entry name" value="UDP_ManNAc_DH"/>
    <property type="match status" value="1"/>
</dbReference>
<dbReference type="Proteomes" id="UP000250088">
    <property type="component" value="Chromosome"/>
</dbReference>
<dbReference type="PANTHER" id="PTHR43491">
    <property type="entry name" value="UDP-N-ACETYL-D-MANNOSAMINE DEHYDROGENASE"/>
    <property type="match status" value="1"/>
</dbReference>
<dbReference type="InterPro" id="IPR001732">
    <property type="entry name" value="UDP-Glc/GDP-Man_DH_N"/>
</dbReference>
<evidence type="ECO:0000256" key="3">
    <source>
        <dbReference type="ARBA" id="ARBA00016796"/>
    </source>
</evidence>
<dbReference type="SMART" id="SM00984">
    <property type="entry name" value="UDPG_MGDP_dh_C"/>
    <property type="match status" value="1"/>
</dbReference>
<evidence type="ECO:0000256" key="4">
    <source>
        <dbReference type="ARBA" id="ARBA00023002"/>
    </source>
</evidence>
<reference evidence="11" key="1">
    <citation type="submission" date="2017-02" db="EMBL/GenBank/DDBJ databases">
        <title>Natronthermophilus aegyptiacus gen. nov.,sp. nov., an aerobic, extremely halophilic alkalithermophilic archaeon isolated from the athalassohaline Wadi An Natrun, Egypt.</title>
        <authorList>
            <person name="Zhao B."/>
        </authorList>
    </citation>
    <scope>NUCLEOTIDE SEQUENCE [LARGE SCALE GENOMIC DNA]</scope>
    <source>
        <strain evidence="11">JW/NM-HA 15</strain>
    </source>
</reference>
<protein>
    <recommendedName>
        <fullName evidence="3">UDP-N-acetyl-D-mannosamine dehydrogenase</fullName>
        <ecNumber evidence="2">1.1.1.336</ecNumber>
    </recommendedName>
    <alternativeName>
        <fullName evidence="6">UDP-ManNAc 6-dehydrogenase</fullName>
    </alternativeName>
</protein>
<dbReference type="PANTHER" id="PTHR43491:SF2">
    <property type="entry name" value="UDP-N-ACETYL-D-MANNOSAMINE DEHYDROGENASE"/>
    <property type="match status" value="1"/>
</dbReference>
<organism evidence="10 11">
    <name type="scientific">Natrarchaeobaculum aegyptiacum</name>
    <dbReference type="NCBI Taxonomy" id="745377"/>
    <lineage>
        <taxon>Archaea</taxon>
        <taxon>Methanobacteriati</taxon>
        <taxon>Methanobacteriota</taxon>
        <taxon>Stenosarchaea group</taxon>
        <taxon>Halobacteria</taxon>
        <taxon>Halobacteriales</taxon>
        <taxon>Natrialbaceae</taxon>
        <taxon>Natrarchaeobaculum</taxon>
    </lineage>
</organism>
<evidence type="ECO:0000313" key="11">
    <source>
        <dbReference type="Proteomes" id="UP000250088"/>
    </source>
</evidence>
<feature type="domain" description="UDP-glucose/GDP-mannose dehydrogenase C-terminal" evidence="9">
    <location>
        <begin position="305"/>
        <end position="410"/>
    </location>
</feature>
<dbReference type="NCBIfam" id="TIGR03026">
    <property type="entry name" value="NDP-sugDHase"/>
    <property type="match status" value="1"/>
</dbReference>
<dbReference type="InterPro" id="IPR008927">
    <property type="entry name" value="6-PGluconate_DH-like_C_sf"/>
</dbReference>
<dbReference type="SUPFAM" id="SSF51735">
    <property type="entry name" value="NAD(P)-binding Rossmann-fold domains"/>
    <property type="match status" value="1"/>
</dbReference>
<dbReference type="InterPro" id="IPR028359">
    <property type="entry name" value="UDP_ManNAc/GlcNAc_DH"/>
</dbReference>
<keyword evidence="5" id="KW-0520">NAD</keyword>
<dbReference type="EC" id="1.1.1.336" evidence="2"/>
<keyword evidence="4" id="KW-0560">Oxidoreductase</keyword>
<dbReference type="InterPro" id="IPR036220">
    <property type="entry name" value="UDP-Glc/GDP-Man_DH_C_sf"/>
</dbReference>
<keyword evidence="11" id="KW-1185">Reference proteome</keyword>
<dbReference type="GO" id="GO:0016628">
    <property type="term" value="F:oxidoreductase activity, acting on the CH-CH group of donors, NAD or NADP as acceptor"/>
    <property type="evidence" value="ECO:0007669"/>
    <property type="project" value="InterPro"/>
</dbReference>
<dbReference type="SUPFAM" id="SSF52413">
    <property type="entry name" value="UDP-glucose/GDP-mannose dehydrogenase C-terminal domain"/>
    <property type="match status" value="1"/>
</dbReference>
<comment type="similarity">
    <text evidence="1 8">Belongs to the UDP-glucose/GDP-mannose dehydrogenase family.</text>
</comment>
<evidence type="ECO:0000256" key="2">
    <source>
        <dbReference type="ARBA" id="ARBA00012935"/>
    </source>
</evidence>
<dbReference type="GO" id="GO:0051287">
    <property type="term" value="F:NAD binding"/>
    <property type="evidence" value="ECO:0007669"/>
    <property type="project" value="InterPro"/>
</dbReference>
<proteinExistence type="inferred from homology"/>